<organism evidence="1 2">
    <name type="scientific">Lentithecium fluviatile CBS 122367</name>
    <dbReference type="NCBI Taxonomy" id="1168545"/>
    <lineage>
        <taxon>Eukaryota</taxon>
        <taxon>Fungi</taxon>
        <taxon>Dikarya</taxon>
        <taxon>Ascomycota</taxon>
        <taxon>Pezizomycotina</taxon>
        <taxon>Dothideomycetes</taxon>
        <taxon>Pleosporomycetidae</taxon>
        <taxon>Pleosporales</taxon>
        <taxon>Massarineae</taxon>
        <taxon>Lentitheciaceae</taxon>
        <taxon>Lentithecium</taxon>
    </lineage>
</organism>
<name>A0A6G1IWE7_9PLEO</name>
<dbReference type="InterPro" id="IPR029032">
    <property type="entry name" value="AhpD-like"/>
</dbReference>
<dbReference type="InterPro" id="IPR052999">
    <property type="entry name" value="PTS1_Protein"/>
</dbReference>
<dbReference type="OrthoDB" id="5537330at2759"/>
<evidence type="ECO:0000313" key="2">
    <source>
        <dbReference type="Proteomes" id="UP000799291"/>
    </source>
</evidence>
<dbReference type="PANTHER" id="PTHR28180">
    <property type="entry name" value="CONSERVED MITOCHONDRIAL PROTEIN-RELATED"/>
    <property type="match status" value="1"/>
</dbReference>
<keyword evidence="2" id="KW-1185">Reference proteome</keyword>
<dbReference type="EMBL" id="MU005588">
    <property type="protein sequence ID" value="KAF2682209.1"/>
    <property type="molecule type" value="Genomic_DNA"/>
</dbReference>
<dbReference type="PANTHER" id="PTHR28180:SF5">
    <property type="entry name" value="DNA POLYMERASE ALPHA SUBUNIT B"/>
    <property type="match status" value="1"/>
</dbReference>
<proteinExistence type="predicted"/>
<accession>A0A6G1IWE7</accession>
<dbReference type="Gene3D" id="1.20.1290.10">
    <property type="entry name" value="AhpD-like"/>
    <property type="match status" value="1"/>
</dbReference>
<reference evidence="1" key="1">
    <citation type="journal article" date="2020" name="Stud. Mycol.">
        <title>101 Dothideomycetes genomes: a test case for predicting lifestyles and emergence of pathogens.</title>
        <authorList>
            <person name="Haridas S."/>
            <person name="Albert R."/>
            <person name="Binder M."/>
            <person name="Bloem J."/>
            <person name="Labutti K."/>
            <person name="Salamov A."/>
            <person name="Andreopoulos B."/>
            <person name="Baker S."/>
            <person name="Barry K."/>
            <person name="Bills G."/>
            <person name="Bluhm B."/>
            <person name="Cannon C."/>
            <person name="Castanera R."/>
            <person name="Culley D."/>
            <person name="Daum C."/>
            <person name="Ezra D."/>
            <person name="Gonzalez J."/>
            <person name="Henrissat B."/>
            <person name="Kuo A."/>
            <person name="Liang C."/>
            <person name="Lipzen A."/>
            <person name="Lutzoni F."/>
            <person name="Magnuson J."/>
            <person name="Mondo S."/>
            <person name="Nolan M."/>
            <person name="Ohm R."/>
            <person name="Pangilinan J."/>
            <person name="Park H.-J."/>
            <person name="Ramirez L."/>
            <person name="Alfaro M."/>
            <person name="Sun H."/>
            <person name="Tritt A."/>
            <person name="Yoshinaga Y."/>
            <person name="Zwiers L.-H."/>
            <person name="Turgeon B."/>
            <person name="Goodwin S."/>
            <person name="Spatafora J."/>
            <person name="Crous P."/>
            <person name="Grigoriev I."/>
        </authorList>
    </citation>
    <scope>NUCLEOTIDE SEQUENCE</scope>
    <source>
        <strain evidence="1">CBS 122367</strain>
    </source>
</reference>
<gene>
    <name evidence="1" type="ORF">K458DRAFT_420139</name>
</gene>
<dbReference type="SUPFAM" id="SSF69118">
    <property type="entry name" value="AhpD-like"/>
    <property type="match status" value="1"/>
</dbReference>
<protein>
    <recommendedName>
        <fullName evidence="3">Carboxymuconolactone decarboxylase-like domain-containing protein</fullName>
    </recommendedName>
</protein>
<dbReference type="Proteomes" id="UP000799291">
    <property type="component" value="Unassembled WGS sequence"/>
</dbReference>
<sequence>MANNNPSEEAHAIRPDLIQLFQSLERTFATTSLGPTRWYLPTLASLVGGTEPLLADQLYLYLISKPYCQSSQQRQALIRRLREALVKLVSIVGVCKPLESILAISKVEREEDRDYSFTRDGWQADEKNHERGMDWLSKIYAQNLEKTVGLFDAHRDFAWISSEITYGLYLSDRQVLDDLDTEIIVLAGIAIQNLPLETKWHIRGARRIGISLEDVKTLMECVRAVGKFMETKLDRLPKVEDVEREV</sequence>
<evidence type="ECO:0000313" key="1">
    <source>
        <dbReference type="EMBL" id="KAF2682209.1"/>
    </source>
</evidence>
<dbReference type="AlphaFoldDB" id="A0A6G1IWE7"/>
<evidence type="ECO:0008006" key="3">
    <source>
        <dbReference type="Google" id="ProtNLM"/>
    </source>
</evidence>